<dbReference type="OrthoDB" id="9782395at2"/>
<dbReference type="Pfam" id="PF02698">
    <property type="entry name" value="DUF218"/>
    <property type="match status" value="1"/>
</dbReference>
<dbReference type="AlphaFoldDB" id="A0A3S5F6N6"/>
<dbReference type="KEGG" id="nani:NCTC12227_02019"/>
<accession>A0A3S5F6N6</accession>
<evidence type="ECO:0000256" key="1">
    <source>
        <dbReference type="SAM" id="Phobius"/>
    </source>
</evidence>
<evidence type="ECO:0000259" key="2">
    <source>
        <dbReference type="Pfam" id="PF02698"/>
    </source>
</evidence>
<dbReference type="EMBL" id="LR134516">
    <property type="protein sequence ID" value="VEJ22233.1"/>
    <property type="molecule type" value="Genomic_DNA"/>
</dbReference>
<proteinExistence type="predicted"/>
<reference evidence="3 4" key="1">
    <citation type="submission" date="2018-12" db="EMBL/GenBank/DDBJ databases">
        <authorList>
            <consortium name="Pathogen Informatics"/>
        </authorList>
    </citation>
    <scope>NUCLEOTIDE SEQUENCE [LARGE SCALE GENOMIC DNA]</scope>
    <source>
        <strain evidence="3 4">NCTC12227</strain>
    </source>
</reference>
<dbReference type="CDD" id="cd06259">
    <property type="entry name" value="YdcF-like"/>
    <property type="match status" value="1"/>
</dbReference>
<organism evidence="3 4">
    <name type="scientific">Neisseria animaloris</name>
    <dbReference type="NCBI Taxonomy" id="326522"/>
    <lineage>
        <taxon>Bacteria</taxon>
        <taxon>Pseudomonadati</taxon>
        <taxon>Pseudomonadota</taxon>
        <taxon>Betaproteobacteria</taxon>
        <taxon>Neisseriales</taxon>
        <taxon>Neisseriaceae</taxon>
        <taxon>Neisseria</taxon>
    </lineage>
</organism>
<feature type="domain" description="DUF218" evidence="2">
    <location>
        <begin position="51"/>
        <end position="164"/>
    </location>
</feature>
<dbReference type="RefSeq" id="WP_126305123.1">
    <property type="nucleotide sequence ID" value="NZ_LR134516.1"/>
</dbReference>
<dbReference type="Proteomes" id="UP000268229">
    <property type="component" value="Chromosome"/>
</dbReference>
<dbReference type="PANTHER" id="PTHR30336:SF20">
    <property type="entry name" value="DUF218 DOMAIN-CONTAINING PROTEIN"/>
    <property type="match status" value="1"/>
</dbReference>
<evidence type="ECO:0000313" key="4">
    <source>
        <dbReference type="Proteomes" id="UP000268229"/>
    </source>
</evidence>
<keyword evidence="4" id="KW-1185">Reference proteome</keyword>
<dbReference type="InterPro" id="IPR003848">
    <property type="entry name" value="DUF218"/>
</dbReference>
<gene>
    <name evidence="3" type="ORF">NCTC12227_02019</name>
</gene>
<dbReference type="Gene3D" id="3.40.50.620">
    <property type="entry name" value="HUPs"/>
    <property type="match status" value="1"/>
</dbReference>
<name>A0A3S5F6N6_9NEIS</name>
<dbReference type="STRING" id="326522.BWD08_04620"/>
<dbReference type="PANTHER" id="PTHR30336">
    <property type="entry name" value="INNER MEMBRANE PROTEIN, PROBABLE PERMEASE"/>
    <property type="match status" value="1"/>
</dbReference>
<keyword evidence="1" id="KW-1133">Transmembrane helix</keyword>
<protein>
    <submittedName>
        <fullName evidence="3">Periplasmic protein</fullName>
    </submittedName>
</protein>
<sequence length="205" mass="22900">MQKVIFSCVKKILVLGALFLSTGWFAALVWVWYGDVRITRRPVGSIEAADSAVVLSTKVHLQGKLNPCLVSRVEAGVALWRAGKVKRLVMSGGINRDFHYGSKTMKILAERMGVPAEAVVLESESADTYQNIVYSTELVKNDHSVVLVSSGFHLRRASWLAARQWPDKHIQVFSGSYCYSDIGFYLYDLIRETGAILKNGLLNRY</sequence>
<keyword evidence="1" id="KW-0472">Membrane</keyword>
<dbReference type="InterPro" id="IPR014729">
    <property type="entry name" value="Rossmann-like_a/b/a_fold"/>
</dbReference>
<evidence type="ECO:0000313" key="3">
    <source>
        <dbReference type="EMBL" id="VEJ22233.1"/>
    </source>
</evidence>
<feature type="transmembrane region" description="Helical" evidence="1">
    <location>
        <begin position="12"/>
        <end position="33"/>
    </location>
</feature>
<keyword evidence="1" id="KW-0812">Transmembrane</keyword>
<dbReference type="GO" id="GO:0005886">
    <property type="term" value="C:plasma membrane"/>
    <property type="evidence" value="ECO:0007669"/>
    <property type="project" value="TreeGrafter"/>
</dbReference>
<dbReference type="InterPro" id="IPR051599">
    <property type="entry name" value="Cell_Envelope_Assoc"/>
</dbReference>